<evidence type="ECO:0000313" key="3">
    <source>
        <dbReference type="Proteomes" id="UP000565715"/>
    </source>
</evidence>
<sequence length="313" mass="32636">METGALMRAAREAAGISLRTMAERTFYSKTYLSAIETGQRPIPAGVTTAYERVLGTTDLGRLTTVARSAASVDTGALSDVAVMLSATRRIEDATGALAVLPAVRGMATMTEEFAQSARTVHFAAASALASEVTQYRGWLEHAVGADTAARRSLSTAVDLAAGSGDPDRLVHSLGFAGYVAWSATGDYAEVIALSDAALAVRGAHPVLVAYARMRRAELLAARGETRQARIALAEADAATEAADGVEPPEAMYWWTPGFGGVQRAGVLSILGDTVSAVAEAADGLADMPAEHLRTEWLASALRRVDPDMSPIGG</sequence>
<dbReference type="InterPro" id="IPR001387">
    <property type="entry name" value="Cro/C1-type_HTH"/>
</dbReference>
<gene>
    <name evidence="2" type="ORF">HGA13_15510</name>
</gene>
<evidence type="ECO:0000259" key="1">
    <source>
        <dbReference type="PROSITE" id="PS50943"/>
    </source>
</evidence>
<dbReference type="Proteomes" id="UP000565715">
    <property type="component" value="Unassembled WGS sequence"/>
</dbReference>
<accession>A0A846XGZ6</accession>
<dbReference type="InterPro" id="IPR010982">
    <property type="entry name" value="Lambda_DNA-bd_dom_sf"/>
</dbReference>
<dbReference type="SMART" id="SM00530">
    <property type="entry name" value="HTH_XRE"/>
    <property type="match status" value="1"/>
</dbReference>
<protein>
    <submittedName>
        <fullName evidence="2">Helix-turn-helix transcriptional regulator</fullName>
    </submittedName>
</protein>
<evidence type="ECO:0000313" key="2">
    <source>
        <dbReference type="EMBL" id="NKY34469.1"/>
    </source>
</evidence>
<dbReference type="SUPFAM" id="SSF47413">
    <property type="entry name" value="lambda repressor-like DNA-binding domains"/>
    <property type="match status" value="1"/>
</dbReference>
<feature type="domain" description="HTH cro/C1-type" evidence="1">
    <location>
        <begin position="7"/>
        <end position="62"/>
    </location>
</feature>
<dbReference type="PROSITE" id="PS50943">
    <property type="entry name" value="HTH_CROC1"/>
    <property type="match status" value="1"/>
</dbReference>
<dbReference type="AlphaFoldDB" id="A0A846XGZ6"/>
<organism evidence="2 3">
    <name type="scientific">Nocardia speluncae</name>
    <dbReference type="NCBI Taxonomy" id="419477"/>
    <lineage>
        <taxon>Bacteria</taxon>
        <taxon>Bacillati</taxon>
        <taxon>Actinomycetota</taxon>
        <taxon>Actinomycetes</taxon>
        <taxon>Mycobacteriales</taxon>
        <taxon>Nocardiaceae</taxon>
        <taxon>Nocardia</taxon>
    </lineage>
</organism>
<proteinExistence type="predicted"/>
<dbReference type="Gene3D" id="1.10.260.40">
    <property type="entry name" value="lambda repressor-like DNA-binding domains"/>
    <property type="match status" value="1"/>
</dbReference>
<dbReference type="GO" id="GO:0003677">
    <property type="term" value="F:DNA binding"/>
    <property type="evidence" value="ECO:0007669"/>
    <property type="project" value="InterPro"/>
</dbReference>
<name>A0A846XGZ6_9NOCA</name>
<dbReference type="Pfam" id="PF13560">
    <property type="entry name" value="HTH_31"/>
    <property type="match status" value="1"/>
</dbReference>
<dbReference type="EMBL" id="JAAXOO010000004">
    <property type="protein sequence ID" value="NKY34469.1"/>
    <property type="molecule type" value="Genomic_DNA"/>
</dbReference>
<comment type="caution">
    <text evidence="2">The sequence shown here is derived from an EMBL/GenBank/DDBJ whole genome shotgun (WGS) entry which is preliminary data.</text>
</comment>
<reference evidence="2 3" key="1">
    <citation type="submission" date="2020-04" db="EMBL/GenBank/DDBJ databases">
        <title>MicrobeNet Type strains.</title>
        <authorList>
            <person name="Nicholson A.C."/>
        </authorList>
    </citation>
    <scope>NUCLEOTIDE SEQUENCE [LARGE SCALE GENOMIC DNA]</scope>
    <source>
        <strain evidence="2 3">DSM 45078</strain>
    </source>
</reference>
<dbReference type="RefSeq" id="WP_168443462.1">
    <property type="nucleotide sequence ID" value="NZ_JAAXOO010000004.1"/>
</dbReference>
<keyword evidence="3" id="KW-1185">Reference proteome</keyword>
<dbReference type="CDD" id="cd00093">
    <property type="entry name" value="HTH_XRE"/>
    <property type="match status" value="1"/>
</dbReference>